<dbReference type="PROSITE" id="PS50921">
    <property type="entry name" value="ANTAR"/>
    <property type="match status" value="1"/>
</dbReference>
<dbReference type="RefSeq" id="WP_202063805.1">
    <property type="nucleotide sequence ID" value="NZ_JAEQMY010000056.1"/>
</dbReference>
<proteinExistence type="predicted"/>
<feature type="domain" description="Response regulatory" evidence="2">
    <location>
        <begin position="13"/>
        <end position="127"/>
    </location>
</feature>
<dbReference type="EMBL" id="JAEQMY010000056">
    <property type="protein sequence ID" value="MBL0406946.1"/>
    <property type="molecule type" value="Genomic_DNA"/>
</dbReference>
<dbReference type="InterPro" id="IPR001789">
    <property type="entry name" value="Sig_transdc_resp-reg_receiver"/>
</dbReference>
<dbReference type="SMART" id="SM01012">
    <property type="entry name" value="ANTAR"/>
    <property type="match status" value="1"/>
</dbReference>
<dbReference type="InterPro" id="IPR005561">
    <property type="entry name" value="ANTAR"/>
</dbReference>
<protein>
    <submittedName>
        <fullName evidence="4">ANTAR domain-containing protein</fullName>
    </submittedName>
</protein>
<dbReference type="PANTHER" id="PTHR43367">
    <property type="match status" value="1"/>
</dbReference>
<name>A0A936ZBX8_9HYPH</name>
<dbReference type="Proteomes" id="UP000605848">
    <property type="component" value="Unassembled WGS sequence"/>
</dbReference>
<evidence type="ECO:0000259" key="2">
    <source>
        <dbReference type="PROSITE" id="PS50110"/>
    </source>
</evidence>
<dbReference type="AlphaFoldDB" id="A0A936ZBX8"/>
<feature type="domain" description="ANTAR" evidence="3">
    <location>
        <begin position="133"/>
        <end position="194"/>
    </location>
</feature>
<comment type="caution">
    <text evidence="1">Lacks conserved residue(s) required for the propagation of feature annotation.</text>
</comment>
<dbReference type="Gene3D" id="1.10.10.10">
    <property type="entry name" value="Winged helix-like DNA-binding domain superfamily/Winged helix DNA-binding domain"/>
    <property type="match status" value="1"/>
</dbReference>
<dbReference type="InterPro" id="IPR008327">
    <property type="entry name" value="Sig_transdc_resp-reg_antiterm"/>
</dbReference>
<gene>
    <name evidence="4" type="ORF">JKG68_23700</name>
</gene>
<dbReference type="GO" id="GO:0000160">
    <property type="term" value="P:phosphorelay signal transduction system"/>
    <property type="evidence" value="ECO:0007669"/>
    <property type="project" value="InterPro"/>
</dbReference>
<keyword evidence="5" id="KW-1185">Reference proteome</keyword>
<dbReference type="PROSITE" id="PS50110">
    <property type="entry name" value="RESPONSE_REGULATORY"/>
    <property type="match status" value="1"/>
</dbReference>
<sequence>MTNDTKTGQRPLRVAIVEENSIRAAILLDGLQDAGVADVEVINTMTHMLRRLSIIDPDVIIIGIENPSRDVLEQMFQVSKLVSRPVAMFVDQSDEGMIQAAVEAGVSAYVVDGLRKERVKAIVDMAVSRFNAFERLQRELTEARSQLASRKIIERAKGILMRNRELSEEEAYALLRQTAMNEKRKLADIAQSVVTSASLLEK</sequence>
<dbReference type="Pfam" id="PF03861">
    <property type="entry name" value="ANTAR"/>
    <property type="match status" value="1"/>
</dbReference>
<dbReference type="SUPFAM" id="SSF52172">
    <property type="entry name" value="CheY-like"/>
    <property type="match status" value="1"/>
</dbReference>
<evidence type="ECO:0000256" key="1">
    <source>
        <dbReference type="PROSITE-ProRule" id="PRU00169"/>
    </source>
</evidence>
<organism evidence="4 5">
    <name type="scientific">Microvirga aerilata</name>
    <dbReference type="NCBI Taxonomy" id="670292"/>
    <lineage>
        <taxon>Bacteria</taxon>
        <taxon>Pseudomonadati</taxon>
        <taxon>Pseudomonadota</taxon>
        <taxon>Alphaproteobacteria</taxon>
        <taxon>Hyphomicrobiales</taxon>
        <taxon>Methylobacteriaceae</taxon>
        <taxon>Microvirga</taxon>
    </lineage>
</organism>
<evidence type="ECO:0000313" key="4">
    <source>
        <dbReference type="EMBL" id="MBL0406946.1"/>
    </source>
</evidence>
<accession>A0A936ZBX8</accession>
<evidence type="ECO:0000313" key="5">
    <source>
        <dbReference type="Proteomes" id="UP000605848"/>
    </source>
</evidence>
<dbReference type="PANTHER" id="PTHR43367:SF1">
    <property type="entry name" value="TWO-COMPONENT RESPONSE REGULATOR-LIKE APRR6-RELATED"/>
    <property type="match status" value="1"/>
</dbReference>
<dbReference type="PIRSF" id="PIRSF036382">
    <property type="entry name" value="RR_antiterm"/>
    <property type="match status" value="1"/>
</dbReference>
<dbReference type="InterPro" id="IPR011006">
    <property type="entry name" value="CheY-like_superfamily"/>
</dbReference>
<comment type="caution">
    <text evidence="4">The sequence shown here is derived from an EMBL/GenBank/DDBJ whole genome shotgun (WGS) entry which is preliminary data.</text>
</comment>
<dbReference type="InterPro" id="IPR036388">
    <property type="entry name" value="WH-like_DNA-bd_sf"/>
</dbReference>
<evidence type="ECO:0000259" key="3">
    <source>
        <dbReference type="PROSITE" id="PS50921"/>
    </source>
</evidence>
<dbReference type="Gene3D" id="3.40.50.2300">
    <property type="match status" value="1"/>
</dbReference>
<reference evidence="4" key="1">
    <citation type="submission" date="2021-01" db="EMBL/GenBank/DDBJ databases">
        <title>Microvirga sp.</title>
        <authorList>
            <person name="Kim M.K."/>
        </authorList>
    </citation>
    <scope>NUCLEOTIDE SEQUENCE</scope>
    <source>
        <strain evidence="4">5420S-16</strain>
    </source>
</reference>
<dbReference type="GO" id="GO:0003723">
    <property type="term" value="F:RNA binding"/>
    <property type="evidence" value="ECO:0007669"/>
    <property type="project" value="InterPro"/>
</dbReference>